<feature type="domain" description="Glycosyltransferase 2-like" evidence="1">
    <location>
        <begin position="8"/>
        <end position="123"/>
    </location>
</feature>
<sequence length="318" mass="34141">MTSRLGAVIPVHGPIEPVLPLLNSLVGGSTPSDGRPALVVVVDDATAEPVDPNALPPGVELVRRATNGGFGAAVNTGLDRLAREGLDLALVLNSDLRVPDGFVRDLVAHAQPWQPAVVGCRAEGPDGISGHSARYFPTASHQIIEWLVPLASQRHRDVLHRAVGHDMAAERGTGMIPVDWVSGAVMLLPLTQVREVGGLDELYFMYAEEVDLQRRLRAVGVPSLYDADLTVTHVGGGSSGGEARRRQWLVAGRDRYARLHGRPRTLRTGLRAAPLANLAWNTGRRVAGRDVAPLAAFREQWGVISDAARGTVAERNRR</sequence>
<gene>
    <name evidence="2" type="ORF">IOE58_04010</name>
</gene>
<dbReference type="Gene3D" id="3.90.550.10">
    <property type="entry name" value="Spore Coat Polysaccharide Biosynthesis Protein SpsA, Chain A"/>
    <property type="match status" value="1"/>
</dbReference>
<evidence type="ECO:0000259" key="1">
    <source>
        <dbReference type="Pfam" id="PF00535"/>
    </source>
</evidence>
<dbReference type="PANTHER" id="PTHR43179:SF7">
    <property type="entry name" value="RHAMNOSYLTRANSFERASE WBBL"/>
    <property type="match status" value="1"/>
</dbReference>
<reference evidence="2 3" key="1">
    <citation type="submission" date="2020-10" db="EMBL/GenBank/DDBJ databases">
        <title>Draft genome and description of Brachybacterium epidermidis sp nov.</title>
        <authorList>
            <person name="Boxberger M."/>
            <person name="La Scola B."/>
        </authorList>
    </citation>
    <scope>NUCLEOTIDE SEQUENCE [LARGE SCALE GENOMIC DNA]</scope>
    <source>
        <strain evidence="2 3">Marseille-Q2903</strain>
    </source>
</reference>
<protein>
    <submittedName>
        <fullName evidence="2">Glycosyltransferase family 2 protein</fullName>
    </submittedName>
</protein>
<evidence type="ECO:0000313" key="2">
    <source>
        <dbReference type="EMBL" id="MBE9403391.1"/>
    </source>
</evidence>
<evidence type="ECO:0000313" key="3">
    <source>
        <dbReference type="Proteomes" id="UP000644727"/>
    </source>
</evidence>
<name>A0ABR9VYY6_9MICO</name>
<dbReference type="InterPro" id="IPR029044">
    <property type="entry name" value="Nucleotide-diphossugar_trans"/>
</dbReference>
<accession>A0ABR9VYY6</accession>
<dbReference type="Proteomes" id="UP000644727">
    <property type="component" value="Unassembled WGS sequence"/>
</dbReference>
<dbReference type="PANTHER" id="PTHR43179">
    <property type="entry name" value="RHAMNOSYLTRANSFERASE WBBL"/>
    <property type="match status" value="1"/>
</dbReference>
<keyword evidence="3" id="KW-1185">Reference proteome</keyword>
<dbReference type="RefSeq" id="WP_193865125.1">
    <property type="nucleotide sequence ID" value="NZ_JADEYR010000002.1"/>
</dbReference>
<comment type="caution">
    <text evidence="2">The sequence shown here is derived from an EMBL/GenBank/DDBJ whole genome shotgun (WGS) entry which is preliminary data.</text>
</comment>
<dbReference type="Pfam" id="PF00535">
    <property type="entry name" value="Glycos_transf_2"/>
    <property type="match status" value="1"/>
</dbReference>
<dbReference type="SUPFAM" id="SSF53448">
    <property type="entry name" value="Nucleotide-diphospho-sugar transferases"/>
    <property type="match status" value="1"/>
</dbReference>
<dbReference type="InterPro" id="IPR001173">
    <property type="entry name" value="Glyco_trans_2-like"/>
</dbReference>
<dbReference type="EMBL" id="JADEYR010000002">
    <property type="protein sequence ID" value="MBE9403391.1"/>
    <property type="molecule type" value="Genomic_DNA"/>
</dbReference>
<proteinExistence type="predicted"/>
<organism evidence="2 3">
    <name type="scientific">Brachybacterium epidermidis</name>
    <dbReference type="NCBI Taxonomy" id="2781983"/>
    <lineage>
        <taxon>Bacteria</taxon>
        <taxon>Bacillati</taxon>
        <taxon>Actinomycetota</taxon>
        <taxon>Actinomycetes</taxon>
        <taxon>Micrococcales</taxon>
        <taxon>Dermabacteraceae</taxon>
        <taxon>Brachybacterium</taxon>
    </lineage>
</organism>